<dbReference type="SUPFAM" id="SSF48403">
    <property type="entry name" value="Ankyrin repeat"/>
    <property type="match status" value="1"/>
</dbReference>
<dbReference type="InterPro" id="IPR011990">
    <property type="entry name" value="TPR-like_helical_dom_sf"/>
</dbReference>
<dbReference type="Pfam" id="PF01048">
    <property type="entry name" value="PNP_UDP_1"/>
    <property type="match status" value="1"/>
</dbReference>
<dbReference type="EMBL" id="ML742054">
    <property type="protein sequence ID" value="KAE8152392.1"/>
    <property type="molecule type" value="Genomic_DNA"/>
</dbReference>
<dbReference type="PROSITE" id="PS50297">
    <property type="entry name" value="ANK_REP_REGION"/>
    <property type="match status" value="4"/>
</dbReference>
<dbReference type="Gene3D" id="1.25.40.20">
    <property type="entry name" value="Ankyrin repeat-containing domain"/>
    <property type="match status" value="1"/>
</dbReference>
<dbReference type="Pfam" id="PF00023">
    <property type="entry name" value="Ank"/>
    <property type="match status" value="1"/>
</dbReference>
<dbReference type="PRINTS" id="PR01415">
    <property type="entry name" value="ANKYRIN"/>
</dbReference>
<dbReference type="Pfam" id="PF12796">
    <property type="entry name" value="Ank_2"/>
    <property type="match status" value="2"/>
</dbReference>
<feature type="repeat" description="ANK" evidence="1">
    <location>
        <begin position="1107"/>
        <end position="1140"/>
    </location>
</feature>
<feature type="domain" description="Nucleoside phosphorylase" evidence="2">
    <location>
        <begin position="15"/>
        <end position="273"/>
    </location>
</feature>
<evidence type="ECO:0000313" key="4">
    <source>
        <dbReference type="Proteomes" id="UP000325780"/>
    </source>
</evidence>
<evidence type="ECO:0000313" key="3">
    <source>
        <dbReference type="EMBL" id="KAE8152392.1"/>
    </source>
</evidence>
<keyword evidence="4" id="KW-1185">Reference proteome</keyword>
<reference evidence="3 4" key="1">
    <citation type="submission" date="2019-04" db="EMBL/GenBank/DDBJ databases">
        <title>Friends and foes A comparative genomics study of 23 Aspergillus species from section Flavi.</title>
        <authorList>
            <consortium name="DOE Joint Genome Institute"/>
            <person name="Kjaerbolling I."/>
            <person name="Vesth T."/>
            <person name="Frisvad J.C."/>
            <person name="Nybo J.L."/>
            <person name="Theobald S."/>
            <person name="Kildgaard S."/>
            <person name="Isbrandt T."/>
            <person name="Kuo A."/>
            <person name="Sato A."/>
            <person name="Lyhne E.K."/>
            <person name="Kogle M.E."/>
            <person name="Wiebenga A."/>
            <person name="Kun R.S."/>
            <person name="Lubbers R.J."/>
            <person name="Makela M.R."/>
            <person name="Barry K."/>
            <person name="Chovatia M."/>
            <person name="Clum A."/>
            <person name="Daum C."/>
            <person name="Haridas S."/>
            <person name="He G."/>
            <person name="LaButti K."/>
            <person name="Lipzen A."/>
            <person name="Mondo S."/>
            <person name="Riley R."/>
            <person name="Salamov A."/>
            <person name="Simmons B.A."/>
            <person name="Magnuson J.K."/>
            <person name="Henrissat B."/>
            <person name="Mortensen U.H."/>
            <person name="Larsen T.O."/>
            <person name="Devries R.P."/>
            <person name="Grigoriev I.V."/>
            <person name="Machida M."/>
            <person name="Baker S.E."/>
            <person name="Andersen M.R."/>
        </authorList>
    </citation>
    <scope>NUCLEOTIDE SEQUENCE [LARGE SCALE GENOMIC DNA]</scope>
    <source>
        <strain evidence="3 4">IBT 18842</strain>
    </source>
</reference>
<dbReference type="InterPro" id="IPR053137">
    <property type="entry name" value="NLR-like"/>
</dbReference>
<dbReference type="InterPro" id="IPR036770">
    <property type="entry name" value="Ankyrin_rpt-contain_sf"/>
</dbReference>
<dbReference type="InterPro" id="IPR000845">
    <property type="entry name" value="Nucleoside_phosphorylase_d"/>
</dbReference>
<dbReference type="GO" id="GO:0043531">
    <property type="term" value="F:ADP binding"/>
    <property type="evidence" value="ECO:0007669"/>
    <property type="project" value="InterPro"/>
</dbReference>
<dbReference type="PANTHER" id="PTHR46082">
    <property type="entry name" value="ATP/GTP-BINDING PROTEIN-RELATED"/>
    <property type="match status" value="1"/>
</dbReference>
<dbReference type="Gene3D" id="3.40.50.1580">
    <property type="entry name" value="Nucleoside phosphorylase domain"/>
    <property type="match status" value="1"/>
</dbReference>
<name>A0A5N6U1H8_ASPAV</name>
<dbReference type="Gene3D" id="3.40.50.300">
    <property type="entry name" value="P-loop containing nucleotide triphosphate hydrolases"/>
    <property type="match status" value="1"/>
</dbReference>
<gene>
    <name evidence="3" type="ORF">BDV25DRAFT_151245</name>
</gene>
<feature type="repeat" description="ANK" evidence="1">
    <location>
        <begin position="1074"/>
        <end position="1106"/>
    </location>
</feature>
<proteinExistence type="predicted"/>
<dbReference type="PROSITE" id="PS50088">
    <property type="entry name" value="ANK_REPEAT"/>
    <property type="match status" value="4"/>
</dbReference>
<dbReference type="Gene3D" id="1.25.40.10">
    <property type="entry name" value="Tetratricopeptide repeat domain"/>
    <property type="match status" value="1"/>
</dbReference>
<protein>
    <recommendedName>
        <fullName evidence="2">Nucleoside phosphorylase domain-containing protein</fullName>
    </recommendedName>
</protein>
<dbReference type="SUPFAM" id="SSF53167">
    <property type="entry name" value="Purine and uridine phosphorylases"/>
    <property type="match status" value="1"/>
</dbReference>
<dbReference type="OrthoDB" id="1577640at2759"/>
<dbReference type="InterPro" id="IPR027417">
    <property type="entry name" value="P-loop_NTPase"/>
</dbReference>
<dbReference type="PANTHER" id="PTHR46082:SF11">
    <property type="entry name" value="AAA+ ATPASE DOMAIN-CONTAINING PROTEIN-RELATED"/>
    <property type="match status" value="1"/>
</dbReference>
<feature type="repeat" description="ANK" evidence="1">
    <location>
        <begin position="1141"/>
        <end position="1177"/>
    </location>
</feature>
<dbReference type="GO" id="GO:0003824">
    <property type="term" value="F:catalytic activity"/>
    <property type="evidence" value="ECO:0007669"/>
    <property type="project" value="InterPro"/>
</dbReference>
<evidence type="ECO:0000256" key="1">
    <source>
        <dbReference type="PROSITE-ProRule" id="PRU00023"/>
    </source>
</evidence>
<feature type="repeat" description="ANK" evidence="1">
    <location>
        <begin position="1245"/>
        <end position="1277"/>
    </location>
</feature>
<sequence length="1326" mass="148067">MLDDLHASLPIPESDHNTYQLGEIGNHNIVIACLPSGVYGHVSASVVAQQMQSTFPSVRFGLMVGIGGGAPSDAVDIRLGDIVVSKPTDNFGGVVQYDFGKTMADGVLHRTGTLNKPPEVLLTAMANLQANHSMGENHLSTHLQNALEEHPSMRSWFIYPGQDNDILYEPTYDHPQSRTSCDGCDAGRRVVRSPRTSTAPIIHYGLIASANQVMKDSRTRDRLAQKWEILCYEMEAAGLMDHFPCLVIRGICDYSDSHKNKQWQNYAAGTSAAYAKEILQVSLSASFTPGKVRVFENIHSRIPIPKTTFFGRKDELDKIEEYLESSSPGRKGVVIGGLSGYGKTQLAIHYLTVRRSSYNSILWIDASCQSAIDESFEGLASQIASNYKPDLTAVGRVLMWLEEAMNSSWIVVYDGVESDSMEDEEVDFDLKKYIPSSDHGHIILTTTASDLCWRMNLLEIHIEGVTDEAGAEILWKCARIRSPDNHAEVTSRAISRKLGGVPLALEQAGSFLSYGVTSLSDYNRQLEDHLLDETLHTPMRKHVGSYEKKRTLWSAFDLLHDALCRRSKRSASLLHLLVFLARGPIPFAVISGRKPVIVDSDNLAGQTSLLDLSDKLLPAPCNLLSQLRHQSKDLATSIQELEISGLVKLSRSPSDAVIENLIIHDMVRVFIRSKLSNEETEENLASSFLILGQTCYDSDGKYKTDVLKSYIPQLTNVQTLFLSHIPRQKLQPPDGKYFALCGSVAPVYAKASRSQGTLQTASDFWEIALQYRLLTQKHAWPKHKADLEMLQEAADIDVRLGNLKVAVENYMSLLTHCEHILPESDEMTVAVASALRDARETYEQREREFKRAVATQSSAKLVSARLHEGPEVDDEEWEHKMAYEEAISLLGPNDPETARLAEKLAKYYQKHNRSEEEYYREYLWQYNIQRYGHHNAFTAMSLRELCICYEKEGNLKDKLRNDLYQAPKWAVFYAPSEFKEWLLKIEASRILDAASNGEVDVAHDLLGRHDPVTAFCWVARLQSSPAKEALMPLFADLNLADDDIIRSLVTCQDKDATLKLFRAYGFDLSAASKNGNTPLHNAQAYGSIHLIRALLDHGADVSKPNTSGTTPLHRQATNITSLGIARLLLESGADVNATDLKGNTPLHWVATMGSSYSVIDMAELLLAWGADGFLINASNFTAFDLACKSDHDQVAKLIIKHNSTRTYEEGQTMLHRIIQNPTVSIILIETAIDNCKDRLNVQDTAGETPLHYATRTRNIEAVSCLLDCGADPTIKSLDRKTPVDCIPKDGTPDANELRELFSDYFKNSSSESWISRWMYRMSLFKR</sequence>
<dbReference type="SMART" id="SM00248">
    <property type="entry name" value="ANK"/>
    <property type="match status" value="6"/>
</dbReference>
<dbReference type="SUPFAM" id="SSF52540">
    <property type="entry name" value="P-loop containing nucleoside triphosphate hydrolases"/>
    <property type="match status" value="1"/>
</dbReference>
<dbReference type="InterPro" id="IPR002110">
    <property type="entry name" value="Ankyrin_rpt"/>
</dbReference>
<dbReference type="Proteomes" id="UP000325780">
    <property type="component" value="Unassembled WGS sequence"/>
</dbReference>
<keyword evidence="1" id="KW-0040">ANK repeat</keyword>
<evidence type="ECO:0000259" key="2">
    <source>
        <dbReference type="Pfam" id="PF01048"/>
    </source>
</evidence>
<organism evidence="3 4">
    <name type="scientific">Aspergillus avenaceus</name>
    <dbReference type="NCBI Taxonomy" id="36643"/>
    <lineage>
        <taxon>Eukaryota</taxon>
        <taxon>Fungi</taxon>
        <taxon>Dikarya</taxon>
        <taxon>Ascomycota</taxon>
        <taxon>Pezizomycotina</taxon>
        <taxon>Eurotiomycetes</taxon>
        <taxon>Eurotiomycetidae</taxon>
        <taxon>Eurotiales</taxon>
        <taxon>Aspergillaceae</taxon>
        <taxon>Aspergillus</taxon>
        <taxon>Aspergillus subgen. Circumdati</taxon>
    </lineage>
</organism>
<accession>A0A5N6U1H8</accession>
<dbReference type="InterPro" id="IPR035994">
    <property type="entry name" value="Nucleoside_phosphorylase_sf"/>
</dbReference>
<dbReference type="GO" id="GO:0009116">
    <property type="term" value="P:nucleoside metabolic process"/>
    <property type="evidence" value="ECO:0007669"/>
    <property type="project" value="InterPro"/>
</dbReference>